<name>A0A4Y2B981_ARAVE</name>
<dbReference type="Proteomes" id="UP000499080">
    <property type="component" value="Unassembled WGS sequence"/>
</dbReference>
<feature type="region of interest" description="Disordered" evidence="1">
    <location>
        <begin position="1"/>
        <end position="27"/>
    </location>
</feature>
<dbReference type="OrthoDB" id="6437711at2759"/>
<evidence type="ECO:0000313" key="3">
    <source>
        <dbReference type="Proteomes" id="UP000499080"/>
    </source>
</evidence>
<evidence type="ECO:0000256" key="1">
    <source>
        <dbReference type="SAM" id="MobiDB-lite"/>
    </source>
</evidence>
<accession>A0A4Y2B981</accession>
<gene>
    <name evidence="2" type="ORF">AVEN_220647_1</name>
</gene>
<dbReference type="EMBL" id="BGPR01159104">
    <property type="protein sequence ID" value="GBL88911.1"/>
    <property type="molecule type" value="Genomic_DNA"/>
</dbReference>
<proteinExistence type="predicted"/>
<sequence length="420" mass="48150">MQHTLEGSLDFRDSFPFGRDNPTPNRETIRHVEEQNHPREVVETPVDVVLEQRIESRAELGPDESPFDPDSESVAADPIVRIVPRALESDGPFSIVGHDASPSNDVSPFRVDGLGPYVTVTGNHYRRFFFIALRFKNPILILKRFASNQLQIPSDTCLVVDTAADTLHLKLAEPTLLFTSRYPYEWGKNPSERDLLESLFPPHCFLVKTFHVRTLYAVTTFNPFKAIWTRIRKNVGFRGLVKLFNSCVIKSEPFTIEVATTLRYFKRNMNNLNSFSSWCPLVREISRLHTVATFNHEPTAFIGKHFFDILKRTDQHVLPVDHPPEDFYLCQLTLSQTDPVGVAYRVVDTKVEYVSVMILSYTQERFLDTSKIPCCFVGHEPQSTVVCGHWLPLFKNKDTWGKFGLAWYTSRLMTNSVHLT</sequence>
<dbReference type="AlphaFoldDB" id="A0A4Y2B981"/>
<reference evidence="2 3" key="1">
    <citation type="journal article" date="2019" name="Sci. Rep.">
        <title>Orb-weaving spider Araneus ventricosus genome elucidates the spidroin gene catalogue.</title>
        <authorList>
            <person name="Kono N."/>
            <person name="Nakamura H."/>
            <person name="Ohtoshi R."/>
            <person name="Moran D.A.P."/>
            <person name="Shinohara A."/>
            <person name="Yoshida Y."/>
            <person name="Fujiwara M."/>
            <person name="Mori M."/>
            <person name="Tomita M."/>
            <person name="Arakawa K."/>
        </authorList>
    </citation>
    <scope>NUCLEOTIDE SEQUENCE [LARGE SCALE GENOMIC DNA]</scope>
</reference>
<evidence type="ECO:0000313" key="2">
    <source>
        <dbReference type="EMBL" id="GBL88911.1"/>
    </source>
</evidence>
<keyword evidence="3" id="KW-1185">Reference proteome</keyword>
<feature type="non-terminal residue" evidence="2">
    <location>
        <position position="420"/>
    </location>
</feature>
<organism evidence="2 3">
    <name type="scientific">Araneus ventricosus</name>
    <name type="common">Orbweaver spider</name>
    <name type="synonym">Epeira ventricosa</name>
    <dbReference type="NCBI Taxonomy" id="182803"/>
    <lineage>
        <taxon>Eukaryota</taxon>
        <taxon>Metazoa</taxon>
        <taxon>Ecdysozoa</taxon>
        <taxon>Arthropoda</taxon>
        <taxon>Chelicerata</taxon>
        <taxon>Arachnida</taxon>
        <taxon>Araneae</taxon>
        <taxon>Araneomorphae</taxon>
        <taxon>Entelegynae</taxon>
        <taxon>Araneoidea</taxon>
        <taxon>Araneidae</taxon>
        <taxon>Araneus</taxon>
    </lineage>
</organism>
<comment type="caution">
    <text evidence="2">The sequence shown here is derived from an EMBL/GenBank/DDBJ whole genome shotgun (WGS) entry which is preliminary data.</text>
</comment>
<protein>
    <submittedName>
        <fullName evidence="2">Uncharacterized protein</fullName>
    </submittedName>
</protein>